<evidence type="ECO:0000313" key="2">
    <source>
        <dbReference type="EMBL" id="AHG21872.1"/>
    </source>
</evidence>
<dbReference type="HOGENOM" id="CLU_007383_11_1_6"/>
<reference evidence="2 3" key="2">
    <citation type="submission" date="2015-03" db="EMBL/GenBank/DDBJ databases">
        <authorList>
            <person name="Chan K.-G."/>
        </authorList>
    </citation>
    <scope>NUCLEOTIDE SEQUENCE [LARGE SCALE GENOMIC DNA]</scope>
    <source>
        <strain evidence="2 3">RB-25</strain>
    </source>
</reference>
<dbReference type="GO" id="GO:0004029">
    <property type="term" value="F:aldehyde dehydrogenase (NAD+) activity"/>
    <property type="evidence" value="ECO:0007669"/>
    <property type="project" value="TreeGrafter"/>
</dbReference>
<dbReference type="RefSeq" id="WP_024911821.1">
    <property type="nucleotide sequence ID" value="NZ_CP007044.2"/>
</dbReference>
<dbReference type="PANTHER" id="PTHR48079">
    <property type="entry name" value="PROTEIN YEEZ"/>
    <property type="match status" value="1"/>
</dbReference>
<dbReference type="GO" id="GO:0005737">
    <property type="term" value="C:cytoplasm"/>
    <property type="evidence" value="ECO:0007669"/>
    <property type="project" value="TreeGrafter"/>
</dbReference>
<dbReference type="PANTHER" id="PTHR48079:SF6">
    <property type="entry name" value="NAD(P)-BINDING DOMAIN-CONTAINING PROTEIN-RELATED"/>
    <property type="match status" value="1"/>
</dbReference>
<dbReference type="InterPro" id="IPR036291">
    <property type="entry name" value="NAD(P)-bd_dom_sf"/>
</dbReference>
<dbReference type="InterPro" id="IPR051783">
    <property type="entry name" value="NAD(P)-dependent_oxidoreduct"/>
</dbReference>
<protein>
    <recommendedName>
        <fullName evidence="1">NAD-dependent epimerase/dehydratase domain-containing protein</fullName>
    </recommendedName>
</protein>
<dbReference type="eggNOG" id="COG0451">
    <property type="taxonomic scope" value="Bacteria"/>
</dbReference>
<dbReference type="SUPFAM" id="SSF51735">
    <property type="entry name" value="NAD(P)-binding Rossmann-fold domains"/>
    <property type="match status" value="1"/>
</dbReference>
<sequence length="274" mass="30032">MKKVAIIGLGWLGMPLALSLMSRGFDVVGSKTTPDGVEAARMSGIECYQLELTPELLCEAQDLEQLLHADVLVITLPARRTVEGSEGYFHAVRMLVDSAMAFGVPQIIFTSSISVYGDSTGTIREDSPLKPVTHSGRVLVELERWLHELPNISVDILRLAGLVGTDRHPGRFLAGKVGVKGGSQGVNLVHQDDVIAAIQLLLKLPKGRHVYNLCAPSHPAKREFYPALAEQLQLQPPQFAEEQEQEGRLVDGSRICKELGFEYQYPDPARMPVS</sequence>
<dbReference type="Proteomes" id="UP000019030">
    <property type="component" value="Chromosome"/>
</dbReference>
<dbReference type="CDD" id="cd05266">
    <property type="entry name" value="SDR_a4"/>
    <property type="match status" value="1"/>
</dbReference>
<dbReference type="EMBL" id="CP007044">
    <property type="protein sequence ID" value="AHG21872.1"/>
    <property type="molecule type" value="Genomic_DNA"/>
</dbReference>
<dbReference type="Pfam" id="PF01370">
    <property type="entry name" value="Epimerase"/>
    <property type="match status" value="1"/>
</dbReference>
<evidence type="ECO:0000259" key="1">
    <source>
        <dbReference type="Pfam" id="PF01370"/>
    </source>
</evidence>
<dbReference type="KEGG" id="sfo:Z042_21350"/>
<accession>W0LHS9</accession>
<keyword evidence="3" id="KW-1185">Reference proteome</keyword>
<dbReference type="InterPro" id="IPR001509">
    <property type="entry name" value="Epimerase_deHydtase"/>
</dbReference>
<feature type="domain" description="NAD-dependent epimerase/dehydratase" evidence="1">
    <location>
        <begin position="8"/>
        <end position="213"/>
    </location>
</feature>
<dbReference type="AlphaFoldDB" id="W0LHS9"/>
<gene>
    <name evidence="2" type="ORF">Z042_21350</name>
</gene>
<dbReference type="OrthoDB" id="751203at2"/>
<dbReference type="PATRIC" id="fig|1441930.4.peg.4218"/>
<evidence type="ECO:0000313" key="3">
    <source>
        <dbReference type="Proteomes" id="UP000019030"/>
    </source>
</evidence>
<dbReference type="Gene3D" id="3.40.50.720">
    <property type="entry name" value="NAD(P)-binding Rossmann-like Domain"/>
    <property type="match status" value="1"/>
</dbReference>
<name>W0LHS9_9GAMM</name>
<proteinExistence type="predicted"/>
<dbReference type="STRING" id="1441930.Z042_21350"/>
<organism evidence="2 3">
    <name type="scientific">Chania multitudinisentens RB-25</name>
    <dbReference type="NCBI Taxonomy" id="1441930"/>
    <lineage>
        <taxon>Bacteria</taxon>
        <taxon>Pseudomonadati</taxon>
        <taxon>Pseudomonadota</taxon>
        <taxon>Gammaproteobacteria</taxon>
        <taxon>Enterobacterales</taxon>
        <taxon>Yersiniaceae</taxon>
        <taxon>Chania</taxon>
    </lineage>
</organism>
<reference evidence="2 3" key="1">
    <citation type="submission" date="2014-01" db="EMBL/GenBank/DDBJ databases">
        <title>Isolation of Serratia multitudinisentens RB-25 from Ex-Landfill site.</title>
        <authorList>
            <person name="Robson E.H.J."/>
        </authorList>
    </citation>
    <scope>NUCLEOTIDE SEQUENCE [LARGE SCALE GENOMIC DNA]</scope>
    <source>
        <strain evidence="2 3">RB-25</strain>
    </source>
</reference>